<proteinExistence type="predicted"/>
<dbReference type="InterPro" id="IPR057214">
    <property type="entry name" value="DUF7892"/>
</dbReference>
<dbReference type="InterPro" id="IPR036047">
    <property type="entry name" value="F-box-like_dom_sf"/>
</dbReference>
<feature type="domain" description="DUF7892" evidence="2">
    <location>
        <begin position="775"/>
        <end position="902"/>
    </location>
</feature>
<feature type="region of interest" description="Disordered" evidence="1">
    <location>
        <begin position="1220"/>
        <end position="1281"/>
    </location>
</feature>
<sequence>MEDDIDGLPPTKRKSSASCAAAAGTSSKRLKLAQAGLALRAEAPPDVAHHLPAEIWHRVFTFLPPKSLGSLLRVNKLFRGYLGPRSGGEVNMAPAHTARSPALSPMKPDAIWRASRRFFWPQMPGPLQGKSEVDMWRLCCARSCQLCGFRDTCGDAAKAQDQWHRGPGAKGVVPVFPLSMALCGSCLVERTVKEIDVFLSNTTPSFLVTGLPMVFITAKMHVIAPQVLSVVTSPGKTQITKVFLGAHVEEIRLEFETVKGLGRAAAEEWVKGLDARGKKLLVDASRWERWFLSGGVQEMRTTRPTAQVSVVDTAAVPPKRVAEKPNNGHIPHPPPLSGQGAVDRGVAIVPSVAGGHEFWKSAGRQKAEGAAAALDWQSRHPVTQLPTGEAAGEPEIRRGAEIERRASSVDLSIAPEPRVLPPTADFATQRPQALDEEASQMLKERPARDGNTNNRLPENRAKEIKLTDIPAGSAPREVTDKDWDDAQGPLRASISDLADELIRDKWSDGDRVSKKEASQFAADVLLYVRKRFYAQIAEKAAARRAAGKQPIVEPPEGPWTQKLTLENMKWVFDMKIKQHTDRHRKELFVCNVCQGPRKLFGLESVIQHYAAKHTTALSVGNVVVHWRAEWPETPIFDPDPKQKRPKAAPGSSQAPPAMAPVSHGLNGVPALPPAPYPPPGVLDSTYGYGLPTQSPMHTAYFPGMGLPAVSYPGQDTPAPCHPTTTPAWSQYGISHPPPPAQPIASGGDGTSSSGIDDDRRAVKPAALTNKKSNQDRAKKLNFASKAAQAAWKQVLNESRESSDAERAVWFMNHVADKYEMEFGPMSLDVFKDALMNRRGFRPARELARMGCKACQVGRNFGDKPRYFRFPELLDHFKTLHDGMRHMDGSDRRLNWRDDMVLSQETITVYGQEEESNAAVEHLELEGKYMEREKPGETKAAHPQRDGSSSDSYEPEYDPEDIPINTEPPVQMASGRPLSDTAVDHAVADVPNLRPASAVYRSNQPPRNANGSKHRRGRAADQNAGRPEPGVWDERNRREPVPATPARIDEDGFEILGSLQSRLGVERRVPTAVGVPARDGRREALTHDIPPRGEYIVEHEYAPQHPHDGGPLRIARTNHYAEQWHPEPSRTVAYHSPAYYSSGEPVPYRGYADDPRAQPVQAHGPPEAYEIVEVRDPQGDYLIRRPIRLETVPPLAYYAHEGVAYVERGGARQGTVFDDSYHRYPQHHHGPPPSTHAPQGARPQRPPSRMDLEEYDPRFPAPTAPAAGGVTSGVWHEPSRGV</sequence>
<evidence type="ECO:0000313" key="4">
    <source>
        <dbReference type="Proteomes" id="UP000245956"/>
    </source>
</evidence>
<feature type="region of interest" description="Disordered" evidence="1">
    <location>
        <begin position="993"/>
        <end position="1046"/>
    </location>
</feature>
<reference evidence="3 4" key="1">
    <citation type="journal article" date="2016" name="Front. Microbiol.">
        <title>Genome and transcriptome sequences reveal the specific parasitism of the nematophagous Purpureocillium lilacinum 36-1.</title>
        <authorList>
            <person name="Xie J."/>
            <person name="Li S."/>
            <person name="Mo C."/>
            <person name="Xiao X."/>
            <person name="Peng D."/>
            <person name="Wang G."/>
            <person name="Xiao Y."/>
        </authorList>
    </citation>
    <scope>NUCLEOTIDE SEQUENCE [LARGE SCALE GENOMIC DNA]</scope>
    <source>
        <strain evidence="3 4">36-1</strain>
    </source>
</reference>
<dbReference type="Proteomes" id="UP000245956">
    <property type="component" value="Unassembled WGS sequence"/>
</dbReference>
<evidence type="ECO:0000313" key="3">
    <source>
        <dbReference type="EMBL" id="PWI67582.1"/>
    </source>
</evidence>
<evidence type="ECO:0000259" key="2">
    <source>
        <dbReference type="Pfam" id="PF25422"/>
    </source>
</evidence>
<feature type="compositionally biased region" description="Polar residues" evidence="1">
    <location>
        <begin position="999"/>
        <end position="1010"/>
    </location>
</feature>
<dbReference type="Pfam" id="PF25422">
    <property type="entry name" value="DUF7892"/>
    <property type="match status" value="1"/>
</dbReference>
<accession>A0A2U3DZB1</accession>
<feature type="region of interest" description="Disordered" evidence="1">
    <location>
        <begin position="633"/>
        <end position="672"/>
    </location>
</feature>
<organism evidence="3 4">
    <name type="scientific">Purpureocillium lilacinum</name>
    <name type="common">Paecilomyces lilacinus</name>
    <dbReference type="NCBI Taxonomy" id="33203"/>
    <lineage>
        <taxon>Eukaryota</taxon>
        <taxon>Fungi</taxon>
        <taxon>Dikarya</taxon>
        <taxon>Ascomycota</taxon>
        <taxon>Pezizomycotina</taxon>
        <taxon>Sordariomycetes</taxon>
        <taxon>Hypocreomycetidae</taxon>
        <taxon>Hypocreales</taxon>
        <taxon>Ophiocordycipitaceae</taxon>
        <taxon>Purpureocillium</taxon>
    </lineage>
</organism>
<feature type="region of interest" description="Disordered" evidence="1">
    <location>
        <begin position="322"/>
        <end position="341"/>
    </location>
</feature>
<feature type="compositionally biased region" description="Basic and acidic residues" evidence="1">
    <location>
        <begin position="1247"/>
        <end position="1256"/>
    </location>
</feature>
<evidence type="ECO:0000256" key="1">
    <source>
        <dbReference type="SAM" id="MobiDB-lite"/>
    </source>
</evidence>
<feature type="region of interest" description="Disordered" evidence="1">
    <location>
        <begin position="932"/>
        <end position="976"/>
    </location>
</feature>
<name>A0A2U3DZB1_PURLI</name>
<protein>
    <recommendedName>
        <fullName evidence="2">DUF7892 domain-containing protein</fullName>
    </recommendedName>
</protein>
<feature type="region of interest" description="Disordered" evidence="1">
    <location>
        <begin position="1"/>
        <end position="20"/>
    </location>
</feature>
<feature type="region of interest" description="Disordered" evidence="1">
    <location>
        <begin position="374"/>
        <end position="396"/>
    </location>
</feature>
<feature type="region of interest" description="Disordered" evidence="1">
    <location>
        <begin position="731"/>
        <end position="758"/>
    </location>
</feature>
<gene>
    <name evidence="3" type="ORF">PCL_02936</name>
</gene>
<comment type="caution">
    <text evidence="3">The sequence shown here is derived from an EMBL/GenBank/DDBJ whole genome shotgun (WGS) entry which is preliminary data.</text>
</comment>
<dbReference type="SUPFAM" id="SSF81383">
    <property type="entry name" value="F-box domain"/>
    <property type="match status" value="1"/>
</dbReference>
<feature type="compositionally biased region" description="Basic and acidic residues" evidence="1">
    <location>
        <begin position="932"/>
        <end position="944"/>
    </location>
</feature>
<dbReference type="EMBL" id="LCWV01000018">
    <property type="protein sequence ID" value="PWI67582.1"/>
    <property type="molecule type" value="Genomic_DNA"/>
</dbReference>
<dbReference type="CDD" id="cd09917">
    <property type="entry name" value="F-box_SF"/>
    <property type="match status" value="1"/>
</dbReference>